<sequence>MSGRMTKVGVLALIGGLFLVLFSACNVTQVPTHKIYEYGSIESLPKDRLIKQKNAFTYRPGDEIMLTWKPQATGETMDKAPQKVSIEAGLIGPFPSLDELNKAVSFDRSSMTGPVATTMTPVQTDNWTDTAVSTKLKLPSSLKSGYYMLVQRILTAGRGPKTPIPTGSVIYVP</sequence>
<name>A0A455SV78_9CHLR</name>
<dbReference type="AlphaFoldDB" id="A0A455SV78"/>
<evidence type="ECO:0000313" key="1">
    <source>
        <dbReference type="EMBL" id="BBH89975.1"/>
    </source>
</evidence>
<gene>
    <name evidence="1" type="ORF">KTC_47260</name>
</gene>
<organism evidence="1">
    <name type="scientific">Thermosporothrix sp. COM3</name>
    <dbReference type="NCBI Taxonomy" id="2490863"/>
    <lineage>
        <taxon>Bacteria</taxon>
        <taxon>Bacillati</taxon>
        <taxon>Chloroflexota</taxon>
        <taxon>Ktedonobacteria</taxon>
        <taxon>Ktedonobacterales</taxon>
        <taxon>Thermosporotrichaceae</taxon>
        <taxon>Thermosporothrix</taxon>
    </lineage>
</organism>
<proteinExistence type="predicted"/>
<protein>
    <submittedName>
        <fullName evidence="1">Uncharacterized protein</fullName>
    </submittedName>
</protein>
<reference evidence="1" key="1">
    <citation type="submission" date="2018-12" db="EMBL/GenBank/DDBJ databases">
        <title>Novel natural products biosynthetic potential of the class Ktedonobacteria.</title>
        <authorList>
            <person name="Zheng Y."/>
            <person name="Saitou A."/>
            <person name="Wang C.M."/>
            <person name="Toyoda A."/>
            <person name="Minakuchi Y."/>
            <person name="Sekiguchi Y."/>
            <person name="Ueda K."/>
            <person name="Takano H."/>
            <person name="Sakai Y."/>
            <person name="Yokota A."/>
            <person name="Yabe S."/>
        </authorList>
    </citation>
    <scope>NUCLEOTIDE SEQUENCE</scope>
    <source>
        <strain evidence="1">COM3</strain>
    </source>
</reference>
<accession>A0A455SV78</accession>
<dbReference type="EMBL" id="AP019376">
    <property type="protein sequence ID" value="BBH89975.1"/>
    <property type="molecule type" value="Genomic_DNA"/>
</dbReference>
<dbReference type="PROSITE" id="PS51257">
    <property type="entry name" value="PROKAR_LIPOPROTEIN"/>
    <property type="match status" value="1"/>
</dbReference>